<keyword evidence="6" id="KW-0067">ATP-binding</keyword>
<comment type="catalytic activity">
    <reaction evidence="4 6">
        <text>L-aspartyl-tRNA(Asn) + L-glutamine + ATP + H2O = L-asparaginyl-tRNA(Asn) + L-glutamate + ADP + phosphate + 2 H(+)</text>
        <dbReference type="Rhea" id="RHEA:14513"/>
        <dbReference type="Rhea" id="RHEA-COMP:9674"/>
        <dbReference type="Rhea" id="RHEA-COMP:9677"/>
        <dbReference type="ChEBI" id="CHEBI:15377"/>
        <dbReference type="ChEBI" id="CHEBI:15378"/>
        <dbReference type="ChEBI" id="CHEBI:29985"/>
        <dbReference type="ChEBI" id="CHEBI:30616"/>
        <dbReference type="ChEBI" id="CHEBI:43474"/>
        <dbReference type="ChEBI" id="CHEBI:58359"/>
        <dbReference type="ChEBI" id="CHEBI:78515"/>
        <dbReference type="ChEBI" id="CHEBI:78516"/>
        <dbReference type="ChEBI" id="CHEBI:456216"/>
    </reaction>
</comment>
<dbReference type="PANTHER" id="PTHR15004">
    <property type="entry name" value="GLUTAMYL-TRNA(GLN) AMIDOTRANSFERASE SUBUNIT C, MITOCHONDRIAL"/>
    <property type="match status" value="1"/>
</dbReference>
<name>A0A0R1H182_9LACO</name>
<evidence type="ECO:0000256" key="5">
    <source>
        <dbReference type="ARBA" id="ARBA00047913"/>
    </source>
</evidence>
<dbReference type="GO" id="GO:0006412">
    <property type="term" value="P:translation"/>
    <property type="evidence" value="ECO:0007669"/>
    <property type="project" value="UniProtKB-UniRule"/>
</dbReference>
<dbReference type="EMBL" id="AZCV01000009">
    <property type="protein sequence ID" value="KRK36922.1"/>
    <property type="molecule type" value="Genomic_DNA"/>
</dbReference>
<organism evidence="7 8">
    <name type="scientific">Amylolactobacillus amylotrophicus DSM 20534</name>
    <dbReference type="NCBI Taxonomy" id="1423722"/>
    <lineage>
        <taxon>Bacteria</taxon>
        <taxon>Bacillati</taxon>
        <taxon>Bacillota</taxon>
        <taxon>Bacilli</taxon>
        <taxon>Lactobacillales</taxon>
        <taxon>Lactobacillaceae</taxon>
        <taxon>Amylolactobacillus</taxon>
    </lineage>
</organism>
<dbReference type="InterPro" id="IPR003837">
    <property type="entry name" value="GatC"/>
</dbReference>
<dbReference type="GO" id="GO:0070681">
    <property type="term" value="P:glutaminyl-tRNAGln biosynthesis via transamidation"/>
    <property type="evidence" value="ECO:0007669"/>
    <property type="project" value="TreeGrafter"/>
</dbReference>
<comment type="similarity">
    <text evidence="1 6">Belongs to the GatC family.</text>
</comment>
<dbReference type="PANTHER" id="PTHR15004:SF0">
    <property type="entry name" value="GLUTAMYL-TRNA(GLN) AMIDOTRANSFERASE SUBUNIT C, MITOCHONDRIAL"/>
    <property type="match status" value="1"/>
</dbReference>
<evidence type="ECO:0000256" key="6">
    <source>
        <dbReference type="HAMAP-Rule" id="MF_00122"/>
    </source>
</evidence>
<dbReference type="AlphaFoldDB" id="A0A0R1H182"/>
<keyword evidence="6" id="KW-0547">Nucleotide-binding</keyword>
<dbReference type="PATRIC" id="fig|1423722.3.peg.1615"/>
<comment type="subunit">
    <text evidence="2 6">Heterotrimer of A, B and C subunits.</text>
</comment>
<dbReference type="GO" id="GO:0006450">
    <property type="term" value="P:regulation of translational fidelity"/>
    <property type="evidence" value="ECO:0007669"/>
    <property type="project" value="InterPro"/>
</dbReference>
<dbReference type="GO" id="GO:0005524">
    <property type="term" value="F:ATP binding"/>
    <property type="evidence" value="ECO:0007669"/>
    <property type="project" value="UniProtKB-KW"/>
</dbReference>
<keyword evidence="6" id="KW-0436">Ligase</keyword>
<evidence type="ECO:0000256" key="1">
    <source>
        <dbReference type="ARBA" id="ARBA00010757"/>
    </source>
</evidence>
<dbReference type="Pfam" id="PF02686">
    <property type="entry name" value="GatC"/>
    <property type="match status" value="1"/>
</dbReference>
<comment type="function">
    <text evidence="3 6">Allows the formation of correctly charged Asn-tRNA(Asn) or Gln-tRNA(Gln) through the transamidation of misacylated Asp-tRNA(Asn) or Glu-tRNA(Gln) in organisms which lack either or both of asparaginyl-tRNA or glutaminyl-tRNA synthetases. The reaction takes place in the presence of glutamine and ATP through an activated phospho-Asp-tRNA(Asn) or phospho-Glu-tRNA(Gln).</text>
</comment>
<dbReference type="RefSeq" id="WP_054746358.1">
    <property type="nucleotide sequence ID" value="NZ_AZCV01000009.1"/>
</dbReference>
<dbReference type="GO" id="GO:0050566">
    <property type="term" value="F:asparaginyl-tRNA synthase (glutamine-hydrolyzing) activity"/>
    <property type="evidence" value="ECO:0007669"/>
    <property type="project" value="RHEA"/>
</dbReference>
<accession>A0A0R1H182</accession>
<evidence type="ECO:0000256" key="2">
    <source>
        <dbReference type="ARBA" id="ARBA00011123"/>
    </source>
</evidence>
<dbReference type="EC" id="6.3.5.-" evidence="6"/>
<evidence type="ECO:0000256" key="4">
    <source>
        <dbReference type="ARBA" id="ARBA00047380"/>
    </source>
</evidence>
<evidence type="ECO:0000313" key="7">
    <source>
        <dbReference type="EMBL" id="KRK36922.1"/>
    </source>
</evidence>
<dbReference type="Proteomes" id="UP000050909">
    <property type="component" value="Unassembled WGS sequence"/>
</dbReference>
<keyword evidence="6" id="KW-0648">Protein biosynthesis</keyword>
<comment type="catalytic activity">
    <reaction evidence="5 6">
        <text>L-glutamyl-tRNA(Gln) + L-glutamine + ATP + H2O = L-glutaminyl-tRNA(Gln) + L-glutamate + ADP + phosphate + H(+)</text>
        <dbReference type="Rhea" id="RHEA:17521"/>
        <dbReference type="Rhea" id="RHEA-COMP:9681"/>
        <dbReference type="Rhea" id="RHEA-COMP:9684"/>
        <dbReference type="ChEBI" id="CHEBI:15377"/>
        <dbReference type="ChEBI" id="CHEBI:15378"/>
        <dbReference type="ChEBI" id="CHEBI:29985"/>
        <dbReference type="ChEBI" id="CHEBI:30616"/>
        <dbReference type="ChEBI" id="CHEBI:43474"/>
        <dbReference type="ChEBI" id="CHEBI:58359"/>
        <dbReference type="ChEBI" id="CHEBI:78520"/>
        <dbReference type="ChEBI" id="CHEBI:78521"/>
        <dbReference type="ChEBI" id="CHEBI:456216"/>
    </reaction>
</comment>
<comment type="caution">
    <text evidence="7">The sequence shown here is derived from an EMBL/GenBank/DDBJ whole genome shotgun (WGS) entry which is preliminary data.</text>
</comment>
<sequence>MMISKEDIKHVASLAKLEFTEEELAKFTTQMDEIIEMANQLGEVDVAEVAPTTQVVAEHNVFREDVIVQGESRAVLLQNVPESQDGFIKVPTIIDKDEDED</sequence>
<dbReference type="GO" id="GO:0050567">
    <property type="term" value="F:glutaminyl-tRNA synthase (glutamine-hydrolyzing) activity"/>
    <property type="evidence" value="ECO:0007669"/>
    <property type="project" value="UniProtKB-UniRule"/>
</dbReference>
<keyword evidence="8" id="KW-1185">Reference proteome</keyword>
<protein>
    <recommendedName>
        <fullName evidence="6">Aspartyl/glutamyl-tRNA(Asn/Gln) amidotransferase subunit C</fullName>
        <shortName evidence="6">Asp/Glu-ADT subunit C</shortName>
        <ecNumber evidence="6">6.3.5.-</ecNumber>
    </recommendedName>
</protein>
<dbReference type="NCBIfam" id="TIGR00135">
    <property type="entry name" value="gatC"/>
    <property type="match status" value="1"/>
</dbReference>
<dbReference type="SUPFAM" id="SSF141000">
    <property type="entry name" value="Glu-tRNAGln amidotransferase C subunit"/>
    <property type="match status" value="1"/>
</dbReference>
<evidence type="ECO:0000256" key="3">
    <source>
        <dbReference type="ARBA" id="ARBA00024799"/>
    </source>
</evidence>
<dbReference type="HAMAP" id="MF_00122">
    <property type="entry name" value="GatC"/>
    <property type="match status" value="1"/>
</dbReference>
<proteinExistence type="inferred from homology"/>
<gene>
    <name evidence="6" type="primary">gatC</name>
    <name evidence="7" type="ORF">FC62_GL001582</name>
</gene>
<dbReference type="Gene3D" id="1.10.20.60">
    <property type="entry name" value="Glu-tRNAGln amidotransferase C subunit, N-terminal domain"/>
    <property type="match status" value="1"/>
</dbReference>
<reference evidence="7 8" key="1">
    <citation type="journal article" date="2015" name="Genome Announc.">
        <title>Expanding the biotechnology potential of lactobacilli through comparative genomics of 213 strains and associated genera.</title>
        <authorList>
            <person name="Sun Z."/>
            <person name="Harris H.M."/>
            <person name="McCann A."/>
            <person name="Guo C."/>
            <person name="Argimon S."/>
            <person name="Zhang W."/>
            <person name="Yang X."/>
            <person name="Jeffery I.B."/>
            <person name="Cooney J.C."/>
            <person name="Kagawa T.F."/>
            <person name="Liu W."/>
            <person name="Song Y."/>
            <person name="Salvetti E."/>
            <person name="Wrobel A."/>
            <person name="Rasinkangas P."/>
            <person name="Parkhill J."/>
            <person name="Rea M.C."/>
            <person name="O'Sullivan O."/>
            <person name="Ritari J."/>
            <person name="Douillard F.P."/>
            <person name="Paul Ross R."/>
            <person name="Yang R."/>
            <person name="Briner A.E."/>
            <person name="Felis G.E."/>
            <person name="de Vos W.M."/>
            <person name="Barrangou R."/>
            <person name="Klaenhammer T.R."/>
            <person name="Caufield P.W."/>
            <person name="Cui Y."/>
            <person name="Zhang H."/>
            <person name="O'Toole P.W."/>
        </authorList>
    </citation>
    <scope>NUCLEOTIDE SEQUENCE [LARGE SCALE GENOMIC DNA]</scope>
    <source>
        <strain evidence="7 8">DSM 20534</strain>
    </source>
</reference>
<evidence type="ECO:0000313" key="8">
    <source>
        <dbReference type="Proteomes" id="UP000050909"/>
    </source>
</evidence>
<dbReference type="InterPro" id="IPR036113">
    <property type="entry name" value="Asp/Glu-ADT_sf_sub_c"/>
</dbReference>